<feature type="domain" description="SPOR" evidence="3">
    <location>
        <begin position="195"/>
        <end position="280"/>
    </location>
</feature>
<dbReference type="InterPro" id="IPR007730">
    <property type="entry name" value="SPOR-like_dom"/>
</dbReference>
<evidence type="ECO:0000256" key="1">
    <source>
        <dbReference type="SAM" id="MobiDB-lite"/>
    </source>
</evidence>
<evidence type="ECO:0000313" key="4">
    <source>
        <dbReference type="EMBL" id="MFC2967501.1"/>
    </source>
</evidence>
<organism evidence="4 5">
    <name type="scientific">Acidimangrovimonas pyrenivorans</name>
    <dbReference type="NCBI Taxonomy" id="2030798"/>
    <lineage>
        <taxon>Bacteria</taxon>
        <taxon>Pseudomonadati</taxon>
        <taxon>Pseudomonadota</taxon>
        <taxon>Alphaproteobacteria</taxon>
        <taxon>Rhodobacterales</taxon>
        <taxon>Paracoccaceae</taxon>
        <taxon>Acidimangrovimonas</taxon>
    </lineage>
</organism>
<proteinExistence type="predicted"/>
<feature type="region of interest" description="Disordered" evidence="1">
    <location>
        <begin position="112"/>
        <end position="136"/>
    </location>
</feature>
<feature type="transmembrane region" description="Helical" evidence="2">
    <location>
        <begin position="24"/>
        <end position="45"/>
    </location>
</feature>
<keyword evidence="2" id="KW-0812">Transmembrane</keyword>
<sequence length="280" mass="29055">MADVEFDQFDEGGSWLNPDNVQRVVNWAGALTSLALVIGVGIWGYQLAVRDVTGVPVIRALKGPLRIAPEDPGGQIAAHQGLAVNAIAGDEPQPDLPNKVILAPAPVQLTSEDRAAEDGKPATPEAPPAVSTEAAPNDPVAAAIASATRATQPGVAPAPPGAVTRSPIPLRRPDDLLPVPAAPAAPQVTEIDGASLPAGTRLVQLGAFDSVDVARAEWDKMARRFSGLLGGKNRVIQKAESAGRTFYRLRAAGFSDEADARRFCAALLADDAACVPVILR</sequence>
<dbReference type="EMBL" id="JBHRSK010000004">
    <property type="protein sequence ID" value="MFC2967501.1"/>
    <property type="molecule type" value="Genomic_DNA"/>
</dbReference>
<name>A0ABV7ADT0_9RHOB</name>
<accession>A0ABV7ADT0</accession>
<evidence type="ECO:0000259" key="3">
    <source>
        <dbReference type="PROSITE" id="PS51724"/>
    </source>
</evidence>
<evidence type="ECO:0000313" key="5">
    <source>
        <dbReference type="Proteomes" id="UP001595443"/>
    </source>
</evidence>
<dbReference type="Gene3D" id="3.30.70.1070">
    <property type="entry name" value="Sporulation related repeat"/>
    <property type="match status" value="1"/>
</dbReference>
<keyword evidence="2" id="KW-0472">Membrane</keyword>
<gene>
    <name evidence="4" type="ORF">ACFOES_05290</name>
</gene>
<keyword evidence="2" id="KW-1133">Transmembrane helix</keyword>
<reference evidence="5" key="1">
    <citation type="journal article" date="2019" name="Int. J. Syst. Evol. Microbiol.">
        <title>The Global Catalogue of Microorganisms (GCM) 10K type strain sequencing project: providing services to taxonomists for standard genome sequencing and annotation.</title>
        <authorList>
            <consortium name="The Broad Institute Genomics Platform"/>
            <consortium name="The Broad Institute Genome Sequencing Center for Infectious Disease"/>
            <person name="Wu L."/>
            <person name="Ma J."/>
        </authorList>
    </citation>
    <scope>NUCLEOTIDE SEQUENCE [LARGE SCALE GENOMIC DNA]</scope>
    <source>
        <strain evidence="5">KCTC 62192</strain>
    </source>
</reference>
<dbReference type="PROSITE" id="PS51724">
    <property type="entry name" value="SPOR"/>
    <property type="match status" value="1"/>
</dbReference>
<dbReference type="Proteomes" id="UP001595443">
    <property type="component" value="Unassembled WGS sequence"/>
</dbReference>
<protein>
    <submittedName>
        <fullName evidence="4">SPOR domain-containing protein</fullName>
    </submittedName>
</protein>
<evidence type="ECO:0000256" key="2">
    <source>
        <dbReference type="SAM" id="Phobius"/>
    </source>
</evidence>
<dbReference type="RefSeq" id="WP_377832145.1">
    <property type="nucleotide sequence ID" value="NZ_JBHRSK010000004.1"/>
</dbReference>
<keyword evidence="5" id="KW-1185">Reference proteome</keyword>
<dbReference type="InterPro" id="IPR036680">
    <property type="entry name" value="SPOR-like_sf"/>
</dbReference>
<comment type="caution">
    <text evidence="4">The sequence shown here is derived from an EMBL/GenBank/DDBJ whole genome shotgun (WGS) entry which is preliminary data.</text>
</comment>
<dbReference type="Pfam" id="PF05036">
    <property type="entry name" value="SPOR"/>
    <property type="match status" value="1"/>
</dbReference>